<dbReference type="Proteomes" id="UP001283341">
    <property type="component" value="Unassembled WGS sequence"/>
</dbReference>
<dbReference type="PANTHER" id="PTHR13208">
    <property type="entry name" value="MEDIATOR OF RNA POLYMERASE II TRANSCRIPTION SUBUNIT 4"/>
    <property type="match status" value="1"/>
</dbReference>
<evidence type="ECO:0000256" key="10">
    <source>
        <dbReference type="SAM" id="MobiDB-lite"/>
    </source>
</evidence>
<dbReference type="GO" id="GO:0070847">
    <property type="term" value="C:core mediator complex"/>
    <property type="evidence" value="ECO:0007669"/>
    <property type="project" value="TreeGrafter"/>
</dbReference>
<feature type="region of interest" description="Disordered" evidence="10">
    <location>
        <begin position="241"/>
        <end position="341"/>
    </location>
</feature>
<dbReference type="InterPro" id="IPR019258">
    <property type="entry name" value="Mediator_Med4"/>
</dbReference>
<comment type="similarity">
    <text evidence="2 8">Belongs to the Mediator complex subunit 4 family.</text>
</comment>
<keyword evidence="6 8" id="KW-0539">Nucleus</keyword>
<feature type="region of interest" description="Disordered" evidence="10">
    <location>
        <begin position="146"/>
        <end position="196"/>
    </location>
</feature>
<feature type="coiled-coil region" evidence="9">
    <location>
        <begin position="36"/>
        <end position="63"/>
    </location>
</feature>
<dbReference type="GO" id="GO:0016592">
    <property type="term" value="C:mediator complex"/>
    <property type="evidence" value="ECO:0007669"/>
    <property type="project" value="InterPro"/>
</dbReference>
<dbReference type="PANTHER" id="PTHR13208:SF2">
    <property type="entry name" value="MEDIATOR OF RNA POLYMERASE II TRANSCRIPTION SUBUNIT 4"/>
    <property type="match status" value="1"/>
</dbReference>
<evidence type="ECO:0000256" key="5">
    <source>
        <dbReference type="ARBA" id="ARBA00023163"/>
    </source>
</evidence>
<keyword evidence="5 8" id="KW-0804">Transcription</keyword>
<sequence>MDKYLDARFERVEKALAILIDSIAKFNPSEKLADDLATADRQLSKSLQELERHQNNHARIQQLRADTAALDAQTKDTISALWGMRKEVKNTATTTYPPTGPKYGFTTAELLNYARRISRNTLPPPGITNGVDMNTTSSFVASAASPFSGGGVKEELPSQDAQTPNANASFNNGNTPAPTTAPTPTANGQPANNASFASNATELPAHLKPYVNPTEGGIFLPWPTEDTIRSGALASYQQLVNNGINPKGYDPEEEEKRKAEEELARKEAEEQARLEREAQEKRVREERERLARERERARQEEARRGNTVGGVSGSPTTGGDMQKKKQFTFLGGDDDDDEDDE</sequence>
<feature type="compositionally biased region" description="Low complexity" evidence="10">
    <location>
        <begin position="171"/>
        <end position="194"/>
    </location>
</feature>
<dbReference type="GO" id="GO:0003712">
    <property type="term" value="F:transcription coregulator activity"/>
    <property type="evidence" value="ECO:0007669"/>
    <property type="project" value="InterPro"/>
</dbReference>
<protein>
    <recommendedName>
        <fullName evidence="3 8">Mediator of RNA polymerase II transcription subunit 4</fullName>
    </recommendedName>
    <alternativeName>
        <fullName evidence="7 8">Mediator complex subunit 4</fullName>
    </alternativeName>
</protein>
<evidence type="ECO:0000313" key="12">
    <source>
        <dbReference type="Proteomes" id="UP001283341"/>
    </source>
</evidence>
<organism evidence="11 12">
    <name type="scientific">Apodospora peruviana</name>
    <dbReference type="NCBI Taxonomy" id="516989"/>
    <lineage>
        <taxon>Eukaryota</taxon>
        <taxon>Fungi</taxon>
        <taxon>Dikarya</taxon>
        <taxon>Ascomycota</taxon>
        <taxon>Pezizomycotina</taxon>
        <taxon>Sordariomycetes</taxon>
        <taxon>Sordariomycetidae</taxon>
        <taxon>Sordariales</taxon>
        <taxon>Lasiosphaeriaceae</taxon>
        <taxon>Apodospora</taxon>
    </lineage>
</organism>
<comment type="caution">
    <text evidence="11">The sequence shown here is derived from an EMBL/GenBank/DDBJ whole genome shotgun (WGS) entry which is preliminary data.</text>
</comment>
<dbReference type="AlphaFoldDB" id="A0AAE0LZ91"/>
<reference evidence="11" key="1">
    <citation type="journal article" date="2023" name="Mol. Phylogenet. Evol.">
        <title>Genome-scale phylogeny and comparative genomics of the fungal order Sordariales.</title>
        <authorList>
            <person name="Hensen N."/>
            <person name="Bonometti L."/>
            <person name="Westerberg I."/>
            <person name="Brannstrom I.O."/>
            <person name="Guillou S."/>
            <person name="Cros-Aarteil S."/>
            <person name="Calhoun S."/>
            <person name="Haridas S."/>
            <person name="Kuo A."/>
            <person name="Mondo S."/>
            <person name="Pangilinan J."/>
            <person name="Riley R."/>
            <person name="LaButti K."/>
            <person name="Andreopoulos B."/>
            <person name="Lipzen A."/>
            <person name="Chen C."/>
            <person name="Yan M."/>
            <person name="Daum C."/>
            <person name="Ng V."/>
            <person name="Clum A."/>
            <person name="Steindorff A."/>
            <person name="Ohm R.A."/>
            <person name="Martin F."/>
            <person name="Silar P."/>
            <person name="Natvig D.O."/>
            <person name="Lalanne C."/>
            <person name="Gautier V."/>
            <person name="Ament-Velasquez S.L."/>
            <person name="Kruys A."/>
            <person name="Hutchinson M.I."/>
            <person name="Powell A.J."/>
            <person name="Barry K."/>
            <person name="Miller A.N."/>
            <person name="Grigoriev I.V."/>
            <person name="Debuchy R."/>
            <person name="Gladieux P."/>
            <person name="Hiltunen Thoren M."/>
            <person name="Johannesson H."/>
        </authorList>
    </citation>
    <scope>NUCLEOTIDE SEQUENCE</scope>
    <source>
        <strain evidence="11">CBS 118394</strain>
    </source>
</reference>
<evidence type="ECO:0000256" key="6">
    <source>
        <dbReference type="ARBA" id="ARBA00023242"/>
    </source>
</evidence>
<comment type="subunit">
    <text evidence="8">Component of the Mediator complex.</text>
</comment>
<comment type="function">
    <text evidence="8">Component of the Mediator complex, a coactivator involved in the regulated transcription of nearly all RNA polymerase II-dependent genes. Mediator functions as a bridge to convey information from gene-specific regulatory proteins to the basal RNA polymerase II transcription machinery. Mediator is recruited to promoters by direct interactions with regulatory proteins and serves as a scaffold for the assembly of a functional preinitiation complex with RNA polymerase II and the general transcription factors.</text>
</comment>
<dbReference type="EMBL" id="JAUEDM010000009">
    <property type="protein sequence ID" value="KAK3312364.1"/>
    <property type="molecule type" value="Genomic_DNA"/>
</dbReference>
<accession>A0AAE0LZ91</accession>
<evidence type="ECO:0000256" key="7">
    <source>
        <dbReference type="ARBA" id="ARBA00031257"/>
    </source>
</evidence>
<dbReference type="GO" id="GO:0006357">
    <property type="term" value="P:regulation of transcription by RNA polymerase II"/>
    <property type="evidence" value="ECO:0007669"/>
    <property type="project" value="InterPro"/>
</dbReference>
<feature type="compositionally biased region" description="Basic and acidic residues" evidence="10">
    <location>
        <begin position="254"/>
        <end position="304"/>
    </location>
</feature>
<keyword evidence="8" id="KW-0010">Activator</keyword>
<keyword evidence="9" id="KW-0175">Coiled coil</keyword>
<feature type="compositionally biased region" description="Polar residues" evidence="10">
    <location>
        <begin position="159"/>
        <end position="170"/>
    </location>
</feature>
<proteinExistence type="inferred from homology"/>
<reference evidence="11" key="2">
    <citation type="submission" date="2023-06" db="EMBL/GenBank/DDBJ databases">
        <authorList>
            <consortium name="Lawrence Berkeley National Laboratory"/>
            <person name="Haridas S."/>
            <person name="Hensen N."/>
            <person name="Bonometti L."/>
            <person name="Westerberg I."/>
            <person name="Brannstrom I.O."/>
            <person name="Guillou S."/>
            <person name="Cros-Aarteil S."/>
            <person name="Calhoun S."/>
            <person name="Kuo A."/>
            <person name="Mondo S."/>
            <person name="Pangilinan J."/>
            <person name="Riley R."/>
            <person name="Labutti K."/>
            <person name="Andreopoulos B."/>
            <person name="Lipzen A."/>
            <person name="Chen C."/>
            <person name="Yanf M."/>
            <person name="Daum C."/>
            <person name="Ng V."/>
            <person name="Clum A."/>
            <person name="Steindorff A."/>
            <person name="Ohm R."/>
            <person name="Martin F."/>
            <person name="Silar P."/>
            <person name="Natvig D."/>
            <person name="Lalanne C."/>
            <person name="Gautier V."/>
            <person name="Ament-Velasquez S.L."/>
            <person name="Kruys A."/>
            <person name="Hutchinson M.I."/>
            <person name="Powell A.J."/>
            <person name="Barry K."/>
            <person name="Miller A.N."/>
            <person name="Grigoriev I.V."/>
            <person name="Debuchy R."/>
            <person name="Gladieux P."/>
            <person name="Thoren M.H."/>
            <person name="Johannesson H."/>
        </authorList>
    </citation>
    <scope>NUCLEOTIDE SEQUENCE</scope>
    <source>
        <strain evidence="11">CBS 118394</strain>
    </source>
</reference>
<gene>
    <name evidence="8" type="primary">MED4</name>
    <name evidence="11" type="ORF">B0H66DRAFT_397453</name>
</gene>
<evidence type="ECO:0000256" key="9">
    <source>
        <dbReference type="SAM" id="Coils"/>
    </source>
</evidence>
<evidence type="ECO:0000256" key="4">
    <source>
        <dbReference type="ARBA" id="ARBA00023015"/>
    </source>
</evidence>
<evidence type="ECO:0000256" key="2">
    <source>
        <dbReference type="ARBA" id="ARBA00009626"/>
    </source>
</evidence>
<dbReference type="Pfam" id="PF10018">
    <property type="entry name" value="Med4"/>
    <property type="match status" value="1"/>
</dbReference>
<keyword evidence="12" id="KW-1185">Reference proteome</keyword>
<evidence type="ECO:0000256" key="1">
    <source>
        <dbReference type="ARBA" id="ARBA00004123"/>
    </source>
</evidence>
<evidence type="ECO:0000313" key="11">
    <source>
        <dbReference type="EMBL" id="KAK3312364.1"/>
    </source>
</evidence>
<evidence type="ECO:0000256" key="8">
    <source>
        <dbReference type="RuleBase" id="RU364141"/>
    </source>
</evidence>
<keyword evidence="4 8" id="KW-0805">Transcription regulation</keyword>
<comment type="subcellular location">
    <subcellularLocation>
        <location evidence="1 8">Nucleus</location>
    </subcellularLocation>
</comment>
<name>A0AAE0LZ91_9PEZI</name>
<feature type="compositionally biased region" description="Acidic residues" evidence="10">
    <location>
        <begin position="332"/>
        <end position="341"/>
    </location>
</feature>
<evidence type="ECO:0000256" key="3">
    <source>
        <dbReference type="ARBA" id="ARBA00020629"/>
    </source>
</evidence>